<dbReference type="GO" id="GO:0008495">
    <property type="term" value="F:protoheme IX farnesyltransferase activity"/>
    <property type="evidence" value="ECO:0007669"/>
    <property type="project" value="UniProtKB-UniRule"/>
</dbReference>
<proteinExistence type="inferred from homology"/>
<dbReference type="Proteomes" id="UP001163441">
    <property type="component" value="Chromosome"/>
</dbReference>
<evidence type="ECO:0000256" key="9">
    <source>
        <dbReference type="HAMAP-Rule" id="MF_00154"/>
    </source>
</evidence>
<evidence type="ECO:0000256" key="4">
    <source>
        <dbReference type="ARBA" id="ARBA00022692"/>
    </source>
</evidence>
<reference evidence="10" key="1">
    <citation type="submission" date="2022-11" db="EMBL/GenBank/DDBJ databases">
        <title>The whole genome sequencing of pests is an important tool to study the evolution of the plant-insect interaction and insecticide resistance.</title>
        <authorList>
            <person name="Kananovich Y."/>
        </authorList>
    </citation>
    <scope>NUCLEOTIDE SEQUENCE</scope>
    <source>
        <strain evidence="10">BSU_Aph_2016</strain>
    </source>
</reference>
<organism evidence="10 11">
    <name type="scientific">Buchnera aphidicola</name>
    <name type="common">Aphis craccivora</name>
    <dbReference type="NCBI Taxonomy" id="466616"/>
    <lineage>
        <taxon>Bacteria</taxon>
        <taxon>Pseudomonadati</taxon>
        <taxon>Pseudomonadota</taxon>
        <taxon>Gammaproteobacteria</taxon>
        <taxon>Enterobacterales</taxon>
        <taxon>Erwiniaceae</taxon>
        <taxon>Buchnera</taxon>
    </lineage>
</organism>
<accession>A0A4D6XJ52</accession>
<dbReference type="Pfam" id="PF01040">
    <property type="entry name" value="UbiA"/>
    <property type="match status" value="1"/>
</dbReference>
<feature type="transmembrane region" description="Helical" evidence="9">
    <location>
        <begin position="106"/>
        <end position="126"/>
    </location>
</feature>
<feature type="transmembrane region" description="Helical" evidence="9">
    <location>
        <begin position="79"/>
        <end position="100"/>
    </location>
</feature>
<feature type="transmembrane region" description="Helical" evidence="9">
    <location>
        <begin position="262"/>
        <end position="281"/>
    </location>
</feature>
<dbReference type="PROSITE" id="PS00943">
    <property type="entry name" value="UBIA"/>
    <property type="match status" value="1"/>
</dbReference>
<keyword evidence="4 9" id="KW-0812">Transmembrane</keyword>
<dbReference type="EC" id="2.5.1.141" evidence="9"/>
<dbReference type="EMBL" id="CP113403">
    <property type="protein sequence ID" value="WAI17667.1"/>
    <property type="molecule type" value="Genomic_DNA"/>
</dbReference>
<dbReference type="GO" id="GO:0048034">
    <property type="term" value="P:heme O biosynthetic process"/>
    <property type="evidence" value="ECO:0007669"/>
    <property type="project" value="UniProtKB-UniRule"/>
</dbReference>
<keyword evidence="5 9" id="KW-1133">Transmembrane helix</keyword>
<dbReference type="InterPro" id="IPR000537">
    <property type="entry name" value="UbiA_prenyltransferase"/>
</dbReference>
<dbReference type="GO" id="GO:0005886">
    <property type="term" value="C:plasma membrane"/>
    <property type="evidence" value="ECO:0007669"/>
    <property type="project" value="UniProtKB-SubCell"/>
</dbReference>
<evidence type="ECO:0000256" key="6">
    <source>
        <dbReference type="ARBA" id="ARBA00023133"/>
    </source>
</evidence>
<dbReference type="CDD" id="cd13957">
    <property type="entry name" value="PT_UbiA_Cox10"/>
    <property type="match status" value="1"/>
</dbReference>
<feature type="transmembrane region" description="Helical" evidence="9">
    <location>
        <begin position="230"/>
        <end position="250"/>
    </location>
</feature>
<protein>
    <recommendedName>
        <fullName evidence="9">Protoheme IX farnesyltransferase</fullName>
        <ecNumber evidence="9">2.5.1.141</ecNumber>
    </recommendedName>
    <alternativeName>
        <fullName evidence="9">Heme B farnesyltransferase</fullName>
    </alternativeName>
    <alternativeName>
        <fullName evidence="9">Heme O synthase</fullName>
    </alternativeName>
</protein>
<dbReference type="OrthoDB" id="9814417at2"/>
<gene>
    <name evidence="9 10" type="primary">cyoE</name>
    <name evidence="10" type="ORF">OWM53_02380</name>
</gene>
<feature type="transmembrane region" description="Helical" evidence="9">
    <location>
        <begin position="12"/>
        <end position="29"/>
    </location>
</feature>
<evidence type="ECO:0000256" key="7">
    <source>
        <dbReference type="ARBA" id="ARBA00023136"/>
    </source>
</evidence>
<evidence type="ECO:0000256" key="8">
    <source>
        <dbReference type="ARBA" id="ARBA00047690"/>
    </source>
</evidence>
<dbReference type="PANTHER" id="PTHR43448">
    <property type="entry name" value="PROTOHEME IX FARNESYLTRANSFERASE, MITOCHONDRIAL"/>
    <property type="match status" value="1"/>
</dbReference>
<sequence length="283" mass="32966">MMKYYLEIIKPRIILGNIILIIGSFLFSSRFYFDVFLFIFTVLGVSLVIASSCIFNNIIDVEIDAKMNRTKNRVLVKKLLKPIPVYIFGIIVGGFGFFILGFLVNFLSMFLSIIGFIIYVFIYTFLKRTSIYSTFIGSFSGSIPSLIGCSAVNNTISIASICLFIIFIFWQMSHFYAISIMYIEDYKNANLPVFPVVKGILKTKKHIFYYIICFSLSSFILTFLTYLGYIFIFLISILNLYWLYISYINIKEKNHFKFSSRIFYLSIIIVIFFNILISINFRF</sequence>
<comment type="similarity">
    <text evidence="9">Belongs to the UbiA prenyltransferase family. Protoheme IX farnesyltransferase subfamily.</text>
</comment>
<comment type="subcellular location">
    <subcellularLocation>
        <location evidence="9">Cell membrane</location>
        <topology evidence="9">Multi-pass membrane protein</topology>
    </subcellularLocation>
    <subcellularLocation>
        <location evidence="1">Membrane</location>
        <topology evidence="1">Multi-pass membrane protein</topology>
    </subcellularLocation>
</comment>
<keyword evidence="3 9" id="KW-0808">Transferase</keyword>
<keyword evidence="6 9" id="KW-0350">Heme biosynthesis</keyword>
<keyword evidence="7 9" id="KW-0472">Membrane</keyword>
<feature type="transmembrane region" description="Helical" evidence="9">
    <location>
        <begin position="131"/>
        <end position="152"/>
    </location>
</feature>
<name>A0A4D6XJ52_9GAMM</name>
<evidence type="ECO:0000256" key="2">
    <source>
        <dbReference type="ARBA" id="ARBA00022475"/>
    </source>
</evidence>
<dbReference type="PANTHER" id="PTHR43448:SF2">
    <property type="entry name" value="PROTOHEME IX FARNESYLTRANSFERASE, MITOCHONDRIAL"/>
    <property type="match status" value="1"/>
</dbReference>
<feature type="transmembrane region" description="Helical" evidence="9">
    <location>
        <begin position="207"/>
        <end position="224"/>
    </location>
</feature>
<comment type="pathway">
    <text evidence="9">Porphyrin-containing compound metabolism; heme O biosynthesis; heme O from protoheme: step 1/1.</text>
</comment>
<dbReference type="AlphaFoldDB" id="A0A4D6XJ52"/>
<dbReference type="NCBIfam" id="TIGR01473">
    <property type="entry name" value="cyoE_ctaB"/>
    <property type="match status" value="1"/>
</dbReference>
<comment type="catalytic activity">
    <reaction evidence="8 9">
        <text>heme b + (2E,6E)-farnesyl diphosphate + H2O = Fe(II)-heme o + diphosphate</text>
        <dbReference type="Rhea" id="RHEA:28070"/>
        <dbReference type="ChEBI" id="CHEBI:15377"/>
        <dbReference type="ChEBI" id="CHEBI:33019"/>
        <dbReference type="ChEBI" id="CHEBI:60344"/>
        <dbReference type="ChEBI" id="CHEBI:60530"/>
        <dbReference type="ChEBI" id="CHEBI:175763"/>
        <dbReference type="EC" id="2.5.1.141"/>
    </reaction>
</comment>
<evidence type="ECO:0000313" key="11">
    <source>
        <dbReference type="Proteomes" id="UP001163441"/>
    </source>
</evidence>
<feature type="transmembrane region" description="Helical" evidence="9">
    <location>
        <begin position="158"/>
        <end position="178"/>
    </location>
</feature>
<keyword evidence="2 9" id="KW-1003">Cell membrane</keyword>
<dbReference type="HAMAP" id="MF_00154">
    <property type="entry name" value="CyoE_CtaB"/>
    <property type="match status" value="1"/>
</dbReference>
<dbReference type="InterPro" id="IPR006369">
    <property type="entry name" value="Protohaem_IX_farnesylTrfase"/>
</dbReference>
<feature type="transmembrane region" description="Helical" evidence="9">
    <location>
        <begin position="35"/>
        <end position="59"/>
    </location>
</feature>
<dbReference type="InterPro" id="IPR030470">
    <property type="entry name" value="UbiA_prenylTrfase_CS"/>
</dbReference>
<evidence type="ECO:0000313" key="10">
    <source>
        <dbReference type="EMBL" id="WAI17667.1"/>
    </source>
</evidence>
<comment type="function">
    <text evidence="9">Converts heme B (protoheme IX) to heme O by substitution of the vinyl group on carbon 2 of heme B porphyrin ring with a hydroxyethyl farnesyl side group.</text>
</comment>
<evidence type="ECO:0000256" key="5">
    <source>
        <dbReference type="ARBA" id="ARBA00022989"/>
    </source>
</evidence>
<evidence type="ECO:0000256" key="3">
    <source>
        <dbReference type="ARBA" id="ARBA00022679"/>
    </source>
</evidence>
<comment type="miscellaneous">
    <text evidence="9">Carbon 2 of the heme B porphyrin ring is defined according to the Fischer nomenclature.</text>
</comment>
<dbReference type="RefSeq" id="WP_158360740.1">
    <property type="nucleotide sequence ID" value="NZ_CP034897.1"/>
</dbReference>
<evidence type="ECO:0000256" key="1">
    <source>
        <dbReference type="ARBA" id="ARBA00004141"/>
    </source>
</evidence>
<dbReference type="NCBIfam" id="NF003348">
    <property type="entry name" value="PRK04375.1-1"/>
    <property type="match status" value="1"/>
</dbReference>
<dbReference type="InterPro" id="IPR044878">
    <property type="entry name" value="UbiA_sf"/>
</dbReference>
<dbReference type="Gene3D" id="1.10.357.140">
    <property type="entry name" value="UbiA prenyltransferase"/>
    <property type="match status" value="1"/>
</dbReference>